<dbReference type="EMBL" id="ML995864">
    <property type="protein sequence ID" value="KAF2766923.1"/>
    <property type="molecule type" value="Genomic_DNA"/>
</dbReference>
<organism evidence="2 3">
    <name type="scientific">Teratosphaeria nubilosa</name>
    <dbReference type="NCBI Taxonomy" id="161662"/>
    <lineage>
        <taxon>Eukaryota</taxon>
        <taxon>Fungi</taxon>
        <taxon>Dikarya</taxon>
        <taxon>Ascomycota</taxon>
        <taxon>Pezizomycotina</taxon>
        <taxon>Dothideomycetes</taxon>
        <taxon>Dothideomycetidae</taxon>
        <taxon>Mycosphaerellales</taxon>
        <taxon>Teratosphaeriaceae</taxon>
        <taxon>Teratosphaeria</taxon>
    </lineage>
</organism>
<protein>
    <submittedName>
        <fullName evidence="2">Uncharacterized protein</fullName>
    </submittedName>
</protein>
<dbReference type="PANTHER" id="PTHR42085:SF1">
    <property type="entry name" value="F-BOX DOMAIN-CONTAINING PROTEIN"/>
    <property type="match status" value="1"/>
</dbReference>
<dbReference type="Proteomes" id="UP000799436">
    <property type="component" value="Unassembled WGS sequence"/>
</dbReference>
<feature type="compositionally biased region" description="Basic and acidic residues" evidence="1">
    <location>
        <begin position="237"/>
        <end position="250"/>
    </location>
</feature>
<name>A0A6G1L1W7_9PEZI</name>
<evidence type="ECO:0000313" key="3">
    <source>
        <dbReference type="Proteomes" id="UP000799436"/>
    </source>
</evidence>
<evidence type="ECO:0000313" key="2">
    <source>
        <dbReference type="EMBL" id="KAF2766923.1"/>
    </source>
</evidence>
<dbReference type="InterPro" id="IPR038883">
    <property type="entry name" value="AN11006-like"/>
</dbReference>
<proteinExistence type="predicted"/>
<reference evidence="2" key="1">
    <citation type="journal article" date="2020" name="Stud. Mycol.">
        <title>101 Dothideomycetes genomes: a test case for predicting lifestyles and emergence of pathogens.</title>
        <authorList>
            <person name="Haridas S."/>
            <person name="Albert R."/>
            <person name="Binder M."/>
            <person name="Bloem J."/>
            <person name="Labutti K."/>
            <person name="Salamov A."/>
            <person name="Andreopoulos B."/>
            <person name="Baker S."/>
            <person name="Barry K."/>
            <person name="Bills G."/>
            <person name="Bluhm B."/>
            <person name="Cannon C."/>
            <person name="Castanera R."/>
            <person name="Culley D."/>
            <person name="Daum C."/>
            <person name="Ezra D."/>
            <person name="Gonzalez J."/>
            <person name="Henrissat B."/>
            <person name="Kuo A."/>
            <person name="Liang C."/>
            <person name="Lipzen A."/>
            <person name="Lutzoni F."/>
            <person name="Magnuson J."/>
            <person name="Mondo S."/>
            <person name="Nolan M."/>
            <person name="Ohm R."/>
            <person name="Pangilinan J."/>
            <person name="Park H.-J."/>
            <person name="Ramirez L."/>
            <person name="Alfaro M."/>
            <person name="Sun H."/>
            <person name="Tritt A."/>
            <person name="Yoshinaga Y."/>
            <person name="Zwiers L.-H."/>
            <person name="Turgeon B."/>
            <person name="Goodwin S."/>
            <person name="Spatafora J."/>
            <person name="Crous P."/>
            <person name="Grigoriev I."/>
        </authorList>
    </citation>
    <scope>NUCLEOTIDE SEQUENCE</scope>
    <source>
        <strain evidence="2">CBS 116005</strain>
    </source>
</reference>
<sequence length="259" mass="29296">MEALAQSPFGRVAPELRNQIYEIAFDTTIITEWFPSDGRFALHRYKNHTITNTAIGMLGTCKAIRSETLQLFFSTARIEYHCHFRNPKTVRDFVEQLPFAAMSSIQALSVDTGEFYGNLFRVRTALRAVWRPEIGIKVLLPQLTSFSIKTFQVWFDESRDEQKLQLEVDACDIEGSTDKCIAMVDALVEKAADPGDRFAYEVRCSALSETGIALAILRAEAISGTCEDGSWTRHWLDDDSSESDRDIGCDDRDDDGNDW</sequence>
<feature type="region of interest" description="Disordered" evidence="1">
    <location>
        <begin position="237"/>
        <end position="259"/>
    </location>
</feature>
<evidence type="ECO:0000256" key="1">
    <source>
        <dbReference type="SAM" id="MobiDB-lite"/>
    </source>
</evidence>
<dbReference type="AlphaFoldDB" id="A0A6G1L1W7"/>
<accession>A0A6G1L1W7</accession>
<dbReference type="OrthoDB" id="5413827at2759"/>
<dbReference type="PANTHER" id="PTHR42085">
    <property type="entry name" value="F-BOX DOMAIN-CONTAINING PROTEIN"/>
    <property type="match status" value="1"/>
</dbReference>
<gene>
    <name evidence="2" type="ORF">EJ03DRAFT_166345</name>
</gene>
<keyword evidence="3" id="KW-1185">Reference proteome</keyword>